<dbReference type="PANTHER" id="PTHR36920:SF1">
    <property type="entry name" value="OUTER MEMBRANE PROTEIN W"/>
    <property type="match status" value="1"/>
</dbReference>
<dbReference type="RefSeq" id="WP_008733829.1">
    <property type="nucleotide sequence ID" value="NZ_CP004387.1"/>
</dbReference>
<accession>A0A0B4XM18</accession>
<feature type="chain" id="PRO_5002097677" evidence="1">
    <location>
        <begin position="25"/>
        <end position="214"/>
    </location>
</feature>
<evidence type="ECO:0000313" key="3">
    <source>
        <dbReference type="Proteomes" id="UP000006764"/>
    </source>
</evidence>
<proteinExistence type="predicted"/>
<dbReference type="SUPFAM" id="SSF56925">
    <property type="entry name" value="OMPA-like"/>
    <property type="match status" value="1"/>
</dbReference>
<dbReference type="STRING" id="391936.S7S_14535"/>
<dbReference type="KEGG" id="apac:S7S_14535"/>
<dbReference type="Gene3D" id="2.40.160.20">
    <property type="match status" value="1"/>
</dbReference>
<organism evidence="2 3">
    <name type="scientific">Isoalcanivorax pacificus W11-5</name>
    <dbReference type="NCBI Taxonomy" id="391936"/>
    <lineage>
        <taxon>Bacteria</taxon>
        <taxon>Pseudomonadati</taxon>
        <taxon>Pseudomonadota</taxon>
        <taxon>Gammaproteobacteria</taxon>
        <taxon>Oceanospirillales</taxon>
        <taxon>Alcanivoracaceae</taxon>
        <taxon>Isoalcanivorax</taxon>
    </lineage>
</organism>
<dbReference type="InterPro" id="IPR011250">
    <property type="entry name" value="OMP/PagP_B-barrel"/>
</dbReference>
<name>A0A0B4XM18_9GAMM</name>
<dbReference type="Proteomes" id="UP000006764">
    <property type="component" value="Chromosome"/>
</dbReference>
<dbReference type="GO" id="GO:0055085">
    <property type="term" value="P:transmembrane transport"/>
    <property type="evidence" value="ECO:0007669"/>
    <property type="project" value="TreeGrafter"/>
</dbReference>
<evidence type="ECO:0000256" key="1">
    <source>
        <dbReference type="SAM" id="SignalP"/>
    </source>
</evidence>
<reference evidence="2 3" key="1">
    <citation type="journal article" date="2012" name="J. Bacteriol.">
        <title>Genome sequence of an alkane-degrading bacterium, Alcanivorax pacificus type strain W11-5, isolated from deep sea sediment.</title>
        <authorList>
            <person name="Lai Q."/>
            <person name="Shao Z."/>
        </authorList>
    </citation>
    <scope>NUCLEOTIDE SEQUENCE [LARGE SCALE GENOMIC DNA]</scope>
    <source>
        <strain evidence="2 3">W11-5</strain>
    </source>
</reference>
<dbReference type="GO" id="GO:0019867">
    <property type="term" value="C:outer membrane"/>
    <property type="evidence" value="ECO:0007669"/>
    <property type="project" value="InterPro"/>
</dbReference>
<protein>
    <submittedName>
        <fullName evidence="2">Outer membrane protein</fullName>
    </submittedName>
</protein>
<dbReference type="Pfam" id="PF03922">
    <property type="entry name" value="OmpW"/>
    <property type="match status" value="1"/>
</dbReference>
<evidence type="ECO:0000313" key="2">
    <source>
        <dbReference type="EMBL" id="AJD49319.1"/>
    </source>
</evidence>
<gene>
    <name evidence="2" type="ORF">S7S_14535</name>
</gene>
<dbReference type="InterPro" id="IPR005618">
    <property type="entry name" value="OMPW"/>
</dbReference>
<dbReference type="AlphaFoldDB" id="A0A0B4XM18"/>
<keyword evidence="3" id="KW-1185">Reference proteome</keyword>
<dbReference type="EMBL" id="CP004387">
    <property type="protein sequence ID" value="AJD49319.1"/>
    <property type="molecule type" value="Genomic_DNA"/>
</dbReference>
<sequence length="214" mass="22989">MTLEFPRYRTALAGCLLAASPFLAQSAAAHQAGDWLLKFGVTQVKPDSDNGSVLGGTVDLDASDNVEPSISLTWMATRHVGIELLGALPFEHDIRSHALGGKIATTKQLPPTLSLQWHFLPTATVQPYVGVGVNYTRFFDTDTKGALSGSRLVLEDSFGLAGQVGVHVPFNEGWFINADVRYADIDTEVNLNSTRIGTANIDPWVTTVGFGLAF</sequence>
<dbReference type="OrthoDB" id="9807574at2"/>
<keyword evidence="1" id="KW-0732">Signal</keyword>
<dbReference type="HOGENOM" id="CLU_042505_1_1_6"/>
<feature type="signal peptide" evidence="1">
    <location>
        <begin position="1"/>
        <end position="24"/>
    </location>
</feature>
<dbReference type="PANTHER" id="PTHR36920">
    <property type="match status" value="1"/>
</dbReference>